<sequence length="288" mass="32770">MEFKDLEIFQVVAKKGTISAAARELNYVQSNVTARIQKLEKELNSPLFNRHSRGMNLTPEGKKLLVYSDKILALTNEMKKVIQSREEPAGKLEIGTVETVIQLPYILSAYNKKYKEVDLTLVSGVTEKLQEDVLNHKLDGAFVTQTKLHPELVAHDVFQEELVLISDTKATSLEQLKNEPFLCFSEGCGYRARLERWYKDENIKPKKIMEFGTLETILSSVTVGLGITFVPRKAASHLVKKGFVHCHTLPEKYSKINTIFIRRADSYLTATIEKFIETIEEFNSELIS</sequence>
<accession>A0A380CJM5</accession>
<protein>
    <submittedName>
        <fullName evidence="6">HTH-type transcriptional regulator gltR</fullName>
    </submittedName>
</protein>
<proteinExistence type="inferred from homology"/>
<dbReference type="OrthoDB" id="8479357at2"/>
<dbReference type="PRINTS" id="PR00039">
    <property type="entry name" value="HTHLYSR"/>
</dbReference>
<evidence type="ECO:0000256" key="4">
    <source>
        <dbReference type="ARBA" id="ARBA00023163"/>
    </source>
</evidence>
<dbReference type="InterPro" id="IPR005119">
    <property type="entry name" value="LysR_subst-bd"/>
</dbReference>
<dbReference type="Proteomes" id="UP000254519">
    <property type="component" value="Unassembled WGS sequence"/>
</dbReference>
<dbReference type="SUPFAM" id="SSF53850">
    <property type="entry name" value="Periplasmic binding protein-like II"/>
    <property type="match status" value="1"/>
</dbReference>
<dbReference type="SUPFAM" id="SSF46785">
    <property type="entry name" value="Winged helix' DNA-binding domain"/>
    <property type="match status" value="1"/>
</dbReference>
<evidence type="ECO:0000256" key="1">
    <source>
        <dbReference type="ARBA" id="ARBA00009437"/>
    </source>
</evidence>
<dbReference type="RefSeq" id="WP_115363767.1">
    <property type="nucleotide sequence ID" value="NZ_CP038012.1"/>
</dbReference>
<dbReference type="Gene3D" id="3.40.190.290">
    <property type="match status" value="1"/>
</dbReference>
<dbReference type="InterPro" id="IPR036390">
    <property type="entry name" value="WH_DNA-bd_sf"/>
</dbReference>
<dbReference type="PANTHER" id="PTHR30126:SF40">
    <property type="entry name" value="HTH-TYPE TRANSCRIPTIONAL REGULATOR GLTR"/>
    <property type="match status" value="1"/>
</dbReference>
<evidence type="ECO:0000256" key="3">
    <source>
        <dbReference type="ARBA" id="ARBA00023125"/>
    </source>
</evidence>
<dbReference type="Pfam" id="PF03466">
    <property type="entry name" value="LysR_substrate"/>
    <property type="match status" value="1"/>
</dbReference>
<evidence type="ECO:0000256" key="2">
    <source>
        <dbReference type="ARBA" id="ARBA00023015"/>
    </source>
</evidence>
<keyword evidence="4" id="KW-0804">Transcription</keyword>
<keyword evidence="7" id="KW-1185">Reference proteome</keyword>
<evidence type="ECO:0000259" key="5">
    <source>
        <dbReference type="PROSITE" id="PS50931"/>
    </source>
</evidence>
<evidence type="ECO:0000313" key="7">
    <source>
        <dbReference type="Proteomes" id="UP000254519"/>
    </source>
</evidence>
<evidence type="ECO:0000313" key="6">
    <source>
        <dbReference type="EMBL" id="SUJ21929.1"/>
    </source>
</evidence>
<keyword evidence="3" id="KW-0238">DNA-binding</keyword>
<dbReference type="PANTHER" id="PTHR30126">
    <property type="entry name" value="HTH-TYPE TRANSCRIPTIONAL REGULATOR"/>
    <property type="match status" value="1"/>
</dbReference>
<keyword evidence="2" id="KW-0805">Transcription regulation</keyword>
<dbReference type="FunFam" id="1.10.10.10:FF:000001">
    <property type="entry name" value="LysR family transcriptional regulator"/>
    <property type="match status" value="1"/>
</dbReference>
<feature type="domain" description="HTH lysR-type" evidence="5">
    <location>
        <begin position="1"/>
        <end position="58"/>
    </location>
</feature>
<dbReference type="PROSITE" id="PS50931">
    <property type="entry name" value="HTH_LYSR"/>
    <property type="match status" value="1"/>
</dbReference>
<dbReference type="GO" id="GO:0003700">
    <property type="term" value="F:DNA-binding transcription factor activity"/>
    <property type="evidence" value="ECO:0007669"/>
    <property type="project" value="InterPro"/>
</dbReference>
<dbReference type="CDD" id="cd08442">
    <property type="entry name" value="PBP2_YofA_SoxR_like"/>
    <property type="match status" value="1"/>
</dbReference>
<dbReference type="GO" id="GO:0000976">
    <property type="term" value="F:transcription cis-regulatory region binding"/>
    <property type="evidence" value="ECO:0007669"/>
    <property type="project" value="TreeGrafter"/>
</dbReference>
<dbReference type="AlphaFoldDB" id="A0A380CJM5"/>
<dbReference type="EMBL" id="UGYZ01000002">
    <property type="protein sequence ID" value="SUJ21929.1"/>
    <property type="molecule type" value="Genomic_DNA"/>
</dbReference>
<dbReference type="InterPro" id="IPR000847">
    <property type="entry name" value="LysR_HTH_N"/>
</dbReference>
<dbReference type="Gene3D" id="1.10.10.10">
    <property type="entry name" value="Winged helix-like DNA-binding domain superfamily/Winged helix DNA-binding domain"/>
    <property type="match status" value="1"/>
</dbReference>
<gene>
    <name evidence="6" type="primary">gltR_3</name>
    <name evidence="6" type="ORF">NCTC4822_03226</name>
</gene>
<name>A0A380CJM5_SPOPA</name>
<dbReference type="Pfam" id="PF00126">
    <property type="entry name" value="HTH_1"/>
    <property type="match status" value="1"/>
</dbReference>
<dbReference type="InterPro" id="IPR036388">
    <property type="entry name" value="WH-like_DNA-bd_sf"/>
</dbReference>
<organism evidence="6 7">
    <name type="scientific">Sporosarcina pasteurii</name>
    <name type="common">Bacillus pasteurii</name>
    <dbReference type="NCBI Taxonomy" id="1474"/>
    <lineage>
        <taxon>Bacteria</taxon>
        <taxon>Bacillati</taxon>
        <taxon>Bacillota</taxon>
        <taxon>Bacilli</taxon>
        <taxon>Bacillales</taxon>
        <taxon>Caryophanaceae</taxon>
        <taxon>Sporosarcina</taxon>
    </lineage>
</organism>
<reference evidence="6 7" key="1">
    <citation type="submission" date="2018-06" db="EMBL/GenBank/DDBJ databases">
        <authorList>
            <consortium name="Pathogen Informatics"/>
            <person name="Doyle S."/>
        </authorList>
    </citation>
    <scope>NUCLEOTIDE SEQUENCE [LARGE SCALE GENOMIC DNA]</scope>
    <source>
        <strain evidence="7">ATCC 11859 / DSM 33 / NCIB 8841 / NCTC 4822</strain>
    </source>
</reference>
<comment type="similarity">
    <text evidence="1">Belongs to the LysR transcriptional regulatory family.</text>
</comment>